<evidence type="ECO:0000313" key="2">
    <source>
        <dbReference type="Proteomes" id="UP000001745"/>
    </source>
</evidence>
<name>B8LTA4_TALSN</name>
<dbReference type="OrthoDB" id="5979581at2759"/>
<accession>B8LTA4</accession>
<dbReference type="EMBL" id="EQ962652">
    <property type="protein sequence ID" value="EED22478.1"/>
    <property type="molecule type" value="Genomic_DNA"/>
</dbReference>
<dbReference type="Proteomes" id="UP000001745">
    <property type="component" value="Unassembled WGS sequence"/>
</dbReference>
<proteinExistence type="predicted"/>
<reference evidence="2" key="1">
    <citation type="journal article" date="2015" name="Genome Announc.">
        <title>Genome sequence of the AIDS-associated pathogen Penicillium marneffei (ATCC18224) and its near taxonomic relative Talaromyces stipitatus (ATCC10500).</title>
        <authorList>
            <person name="Nierman W.C."/>
            <person name="Fedorova-Abrams N.D."/>
            <person name="Andrianopoulos A."/>
        </authorList>
    </citation>
    <scope>NUCLEOTIDE SEQUENCE [LARGE SCALE GENOMIC DNA]</scope>
    <source>
        <strain evidence="2">ATCC 10500 / CBS 375.48 / QM 6759 / NRRL 1006</strain>
    </source>
</reference>
<dbReference type="InParanoid" id="B8LTA4"/>
<dbReference type="PhylomeDB" id="B8LTA4"/>
<dbReference type="RefSeq" id="XP_002339865.1">
    <property type="nucleotide sequence ID" value="XM_002339824.1"/>
</dbReference>
<gene>
    <name evidence="1" type="ORF">TSTA_059760</name>
</gene>
<dbReference type="GeneID" id="8101360"/>
<dbReference type="VEuPathDB" id="FungiDB:TSTA_059760"/>
<dbReference type="HOGENOM" id="CLU_1788102_0_0_1"/>
<keyword evidence="2" id="KW-1185">Reference proteome</keyword>
<organism evidence="1 2">
    <name type="scientific">Talaromyces stipitatus (strain ATCC 10500 / CBS 375.48 / QM 6759 / NRRL 1006)</name>
    <name type="common">Penicillium stipitatum</name>
    <dbReference type="NCBI Taxonomy" id="441959"/>
    <lineage>
        <taxon>Eukaryota</taxon>
        <taxon>Fungi</taxon>
        <taxon>Dikarya</taxon>
        <taxon>Ascomycota</taxon>
        <taxon>Pezizomycotina</taxon>
        <taxon>Eurotiomycetes</taxon>
        <taxon>Eurotiomycetidae</taxon>
        <taxon>Eurotiales</taxon>
        <taxon>Trichocomaceae</taxon>
        <taxon>Talaromyces</taxon>
        <taxon>Talaromyces sect. Talaromyces</taxon>
    </lineage>
</organism>
<dbReference type="AlphaFoldDB" id="B8LTA4"/>
<sequence>MPFNNFFWDFNGSTHVVLCIETSSPAISELALGIFMFQSSTLVRNGARSYNEEVDIYASSLFGCEIFLDHHPWLLSVNPWRPDKNPRLREYKSRHEQSLRSLNHKTGAKSAEKLRPITRDKSGWGFMECFSLVVNAYRKIFCFQF</sequence>
<evidence type="ECO:0000313" key="1">
    <source>
        <dbReference type="EMBL" id="EED22478.1"/>
    </source>
</evidence>
<protein>
    <submittedName>
        <fullName evidence="1">Uncharacterized protein</fullName>
    </submittedName>
</protein>